<keyword evidence="2" id="KW-1185">Reference proteome</keyword>
<proteinExistence type="predicted"/>
<dbReference type="Proteomes" id="UP000708208">
    <property type="component" value="Unassembled WGS sequence"/>
</dbReference>
<name>A0A8J2PP99_9HEXA</name>
<organism evidence="1 2">
    <name type="scientific">Allacma fusca</name>
    <dbReference type="NCBI Taxonomy" id="39272"/>
    <lineage>
        <taxon>Eukaryota</taxon>
        <taxon>Metazoa</taxon>
        <taxon>Ecdysozoa</taxon>
        <taxon>Arthropoda</taxon>
        <taxon>Hexapoda</taxon>
        <taxon>Collembola</taxon>
        <taxon>Symphypleona</taxon>
        <taxon>Sminthuridae</taxon>
        <taxon>Allacma</taxon>
    </lineage>
</organism>
<evidence type="ECO:0000313" key="2">
    <source>
        <dbReference type="Proteomes" id="UP000708208"/>
    </source>
</evidence>
<sequence length="142" mass="15974">VQPTLNLISRISFDFFQPFNPTTPDNIQRMVEPLLKMTRILKFSNIGQIRDEMSGSVPHSPNRQGHTAIVPSLAPVQSPSLTLWLKRLANPGKDKYLMSYSCIFHNSSGVSGACSNSETALKGLEFWVEYFALPVREHPRET</sequence>
<reference evidence="1" key="1">
    <citation type="submission" date="2021-06" db="EMBL/GenBank/DDBJ databases">
        <authorList>
            <person name="Hodson N. C."/>
            <person name="Mongue J. A."/>
            <person name="Jaron S. K."/>
        </authorList>
    </citation>
    <scope>NUCLEOTIDE SEQUENCE</scope>
</reference>
<evidence type="ECO:0000313" key="1">
    <source>
        <dbReference type="EMBL" id="CAG7822086.1"/>
    </source>
</evidence>
<accession>A0A8J2PP99</accession>
<dbReference type="AlphaFoldDB" id="A0A8J2PP99"/>
<gene>
    <name evidence="1" type="ORF">AFUS01_LOCUS32377</name>
</gene>
<dbReference type="EMBL" id="CAJVCH010525271">
    <property type="protein sequence ID" value="CAG7822086.1"/>
    <property type="molecule type" value="Genomic_DNA"/>
</dbReference>
<comment type="caution">
    <text evidence="1">The sequence shown here is derived from an EMBL/GenBank/DDBJ whole genome shotgun (WGS) entry which is preliminary data.</text>
</comment>
<protein>
    <submittedName>
        <fullName evidence="1">Uncharacterized protein</fullName>
    </submittedName>
</protein>
<feature type="non-terminal residue" evidence="1">
    <location>
        <position position="1"/>
    </location>
</feature>